<dbReference type="AlphaFoldDB" id="A0A699TJ78"/>
<feature type="compositionally biased region" description="Polar residues" evidence="1">
    <location>
        <begin position="27"/>
        <end position="36"/>
    </location>
</feature>
<gene>
    <name evidence="2" type="ORF">Tci_881742</name>
</gene>
<proteinExistence type="predicted"/>
<protein>
    <submittedName>
        <fullName evidence="2">Uncharacterized protein</fullName>
    </submittedName>
</protein>
<feature type="compositionally biased region" description="Low complexity" evidence="1">
    <location>
        <begin position="114"/>
        <end position="123"/>
    </location>
</feature>
<organism evidence="2">
    <name type="scientific">Tanacetum cinerariifolium</name>
    <name type="common">Dalmatian daisy</name>
    <name type="synonym">Chrysanthemum cinerariifolium</name>
    <dbReference type="NCBI Taxonomy" id="118510"/>
    <lineage>
        <taxon>Eukaryota</taxon>
        <taxon>Viridiplantae</taxon>
        <taxon>Streptophyta</taxon>
        <taxon>Embryophyta</taxon>
        <taxon>Tracheophyta</taxon>
        <taxon>Spermatophyta</taxon>
        <taxon>Magnoliopsida</taxon>
        <taxon>eudicotyledons</taxon>
        <taxon>Gunneridae</taxon>
        <taxon>Pentapetalae</taxon>
        <taxon>asterids</taxon>
        <taxon>campanulids</taxon>
        <taxon>Asterales</taxon>
        <taxon>Asteraceae</taxon>
        <taxon>Asteroideae</taxon>
        <taxon>Anthemideae</taxon>
        <taxon>Anthemidinae</taxon>
        <taxon>Tanacetum</taxon>
    </lineage>
</organism>
<feature type="non-terminal residue" evidence="2">
    <location>
        <position position="186"/>
    </location>
</feature>
<evidence type="ECO:0000313" key="2">
    <source>
        <dbReference type="EMBL" id="GFD09773.1"/>
    </source>
</evidence>
<accession>A0A699TJ78</accession>
<sequence length="186" mass="19909">VRIGERQIEEGQVLLLESIKGRVISFTGRNEQGDQNDNVEDAGPHDLNEEGGNAEQENHSDEDDHVGQDDNIVVDDDVQVVVADKPKGTRKKRKVVDGASGSNLPPKKLREDYGTSGDAGASTTGKSLAALQGLLERSTLAVEIGATAAANSPFVTSFVTLTPEREGGGHIDSIFWPNLRTQHLAE</sequence>
<comment type="caution">
    <text evidence="2">The sequence shown here is derived from an EMBL/GenBank/DDBJ whole genome shotgun (WGS) entry which is preliminary data.</text>
</comment>
<feature type="region of interest" description="Disordered" evidence="1">
    <location>
        <begin position="27"/>
        <end position="123"/>
    </location>
</feature>
<name>A0A699TJ78_TANCI</name>
<feature type="non-terminal residue" evidence="2">
    <location>
        <position position="1"/>
    </location>
</feature>
<dbReference type="EMBL" id="BKCJ011247803">
    <property type="protein sequence ID" value="GFD09773.1"/>
    <property type="molecule type" value="Genomic_DNA"/>
</dbReference>
<evidence type="ECO:0000256" key="1">
    <source>
        <dbReference type="SAM" id="MobiDB-lite"/>
    </source>
</evidence>
<reference evidence="2" key="1">
    <citation type="journal article" date="2019" name="Sci. Rep.">
        <title>Draft genome of Tanacetum cinerariifolium, the natural source of mosquito coil.</title>
        <authorList>
            <person name="Yamashiro T."/>
            <person name="Shiraishi A."/>
            <person name="Satake H."/>
            <person name="Nakayama K."/>
        </authorList>
    </citation>
    <scope>NUCLEOTIDE SEQUENCE</scope>
</reference>